<dbReference type="InterPro" id="IPR023996">
    <property type="entry name" value="TonB-dep_OMP_SusC/RagA"/>
</dbReference>
<sequence>MILLLAQLLPAQVYAQTDKKIRFSANDITIKQAFEQLEKLSGMSISYNNSQFNDQRKVQVAHKERTVAEALNLILKDLPVTFKVSGDKNILIVKKETTTGKLVGRVTDDNGSPIPAAVIHIVEINRTIQSANDGTFSLNLEPNVYTVEVRYISFETARQQQVRVVANQTTTLNVVLKASSTALDEVVVTALGIKREERSLGYAVTKIDSNQLTDAISSNWTDALSGKVAGLNLVRNSGPAGSNKIILRGENNLTGDNEALIVIDGVVASSSSRRTAASSGGVYGTSGDIMPPDFGSALNDLNPDDIESVTILKGPGAAALYGQRGANGAVIITTKSANAKRKKIGITFTSNTSWEQVNRGPDVQTEFGQGQYGVPYFSYGATEDGASTNATSATWGAPFTPGAMYYQYDPATKTRGTTRTPWVAYQNPIDAFFKTGYETSNSVSIDGTVKKVGLRFSASHGNNEWIVPNTGLERTSVSLSANSKITKNFNLSVKAAYNNRHSDNLPATGYGNQSLMYWFMFAQPNVNVDWYRDYWVPGKELLQFVNITTTNPESPYAISEQYINAQRRNGLTGNVQATYNFTRELSLMVRATLDMIKDVRETKRPYDAAGNKFAQGSYREQNINSYEASADFMLKYQKQISRSVNFSVSAGGSQLRNEYKKAELRADGLVVPGVYRLDNNANPLISVPDTARYRINSFYGTMSVSYKNYLYLDLTGRKDWSSVLATPTRTDNVGFFYPSASLSFVPSDLWKMPKAINFAKVRASVSIVGSGGTTPYRTAYNYALAANGIYPDSAMTNPSILPNPNLKPLKTTTIEVGAELRLFNNRLNLDFAAYMGNTKNQILSRQVDRATGYSIAIFNAGRVDNKGIELSANGTVLQRRSFKWTLNATFSANRNKIKELADSSVILRSGALGGAQVVANVGGSMGDLYGRGFMRSPDGQIIYDAVTGNARINTTDLIYLGNTIPKFRFSFGTGISYGSFSTNVLFDAQLGAVGHSLTFSRMAALGKLKVTLPGRYNGVIGPGVVQNADGTFRKNDVIATNFENYYTSLYGSDQAEGSIFRTDYLKFREANITYALSKRLVSSLGLNKVTIGVYGRNLFIWSPWPAFDPEFGTLSGSDITQGFETGQLPSTRTFGARLVVGL</sequence>
<dbReference type="NCBIfam" id="TIGR04056">
    <property type="entry name" value="OMP_RagA_SusC"/>
    <property type="match status" value="1"/>
</dbReference>
<evidence type="ECO:0000256" key="8">
    <source>
        <dbReference type="ARBA" id="ARBA00023136"/>
    </source>
</evidence>
<evidence type="ECO:0000256" key="4">
    <source>
        <dbReference type="ARBA" id="ARBA00022496"/>
    </source>
</evidence>
<keyword evidence="5 10" id="KW-0812">Transmembrane</keyword>
<evidence type="ECO:0000256" key="10">
    <source>
        <dbReference type="PROSITE-ProRule" id="PRU01360"/>
    </source>
</evidence>
<dbReference type="SMART" id="SM00965">
    <property type="entry name" value="STN"/>
    <property type="match status" value="1"/>
</dbReference>
<dbReference type="Gene3D" id="2.60.40.1120">
    <property type="entry name" value="Carboxypeptidase-like, regulatory domain"/>
    <property type="match status" value="1"/>
</dbReference>
<dbReference type="InterPro" id="IPR036942">
    <property type="entry name" value="Beta-barrel_TonB_sf"/>
</dbReference>
<evidence type="ECO:0000256" key="1">
    <source>
        <dbReference type="ARBA" id="ARBA00004571"/>
    </source>
</evidence>
<keyword evidence="9 10" id="KW-0998">Cell outer membrane</keyword>
<dbReference type="NCBIfam" id="TIGR04057">
    <property type="entry name" value="SusC_RagA_signa"/>
    <property type="match status" value="1"/>
</dbReference>
<evidence type="ECO:0000313" key="14">
    <source>
        <dbReference type="Proteomes" id="UP001336835"/>
    </source>
</evidence>
<proteinExistence type="inferred from homology"/>
<comment type="caution">
    <text evidence="13">The sequence shown here is derived from an EMBL/GenBank/DDBJ whole genome shotgun (WGS) entry which is preliminary data.</text>
</comment>
<dbReference type="InterPro" id="IPR011662">
    <property type="entry name" value="Secretin/TonB_short_N"/>
</dbReference>
<dbReference type="Pfam" id="PF07715">
    <property type="entry name" value="Plug"/>
    <property type="match status" value="1"/>
</dbReference>
<dbReference type="PROSITE" id="PS52016">
    <property type="entry name" value="TONB_DEPENDENT_REC_3"/>
    <property type="match status" value="1"/>
</dbReference>
<protein>
    <submittedName>
        <fullName evidence="13">SusC/RagA family TonB-linked outer membrane protein</fullName>
    </submittedName>
</protein>
<dbReference type="InterPro" id="IPR012910">
    <property type="entry name" value="Plug_dom"/>
</dbReference>
<dbReference type="InterPro" id="IPR000531">
    <property type="entry name" value="Beta-barrel_TonB"/>
</dbReference>
<dbReference type="Pfam" id="PF00593">
    <property type="entry name" value="TonB_dep_Rec_b-barrel"/>
    <property type="match status" value="1"/>
</dbReference>
<keyword evidence="7 11" id="KW-0798">TonB box</keyword>
<dbReference type="InterPro" id="IPR023997">
    <property type="entry name" value="TonB-dep_OMP_SusC/RagA_CS"/>
</dbReference>
<keyword evidence="8 10" id="KW-0472">Membrane</keyword>
<keyword evidence="2 10" id="KW-0813">Transport</keyword>
<dbReference type="RefSeq" id="WP_330106746.1">
    <property type="nucleotide sequence ID" value="NZ_JAZDQT010000001.1"/>
</dbReference>
<dbReference type="EMBL" id="JAZDQT010000001">
    <property type="protein sequence ID" value="MEE1944373.1"/>
    <property type="molecule type" value="Genomic_DNA"/>
</dbReference>
<evidence type="ECO:0000313" key="13">
    <source>
        <dbReference type="EMBL" id="MEE1944373.1"/>
    </source>
</evidence>
<evidence type="ECO:0000256" key="9">
    <source>
        <dbReference type="ARBA" id="ARBA00023237"/>
    </source>
</evidence>
<dbReference type="Gene3D" id="3.55.50.30">
    <property type="match status" value="1"/>
</dbReference>
<dbReference type="InterPro" id="IPR037066">
    <property type="entry name" value="Plug_dom_sf"/>
</dbReference>
<evidence type="ECO:0000256" key="2">
    <source>
        <dbReference type="ARBA" id="ARBA00022448"/>
    </source>
</evidence>
<reference evidence="13 14" key="1">
    <citation type="submission" date="2024-01" db="EMBL/GenBank/DDBJ databases">
        <title>Pedobacter sp. nov., isolated from fresh soil.</title>
        <authorList>
            <person name="Le N.T.T."/>
        </authorList>
    </citation>
    <scope>NUCLEOTIDE SEQUENCE [LARGE SCALE GENOMIC DNA]</scope>
    <source>
        <strain evidence="13 14">KR3-3</strain>
    </source>
</reference>
<gene>
    <name evidence="13" type="ORF">VRU48_04590</name>
</gene>
<evidence type="ECO:0000256" key="3">
    <source>
        <dbReference type="ARBA" id="ARBA00022452"/>
    </source>
</evidence>
<evidence type="ECO:0000256" key="11">
    <source>
        <dbReference type="RuleBase" id="RU003357"/>
    </source>
</evidence>
<dbReference type="SUPFAM" id="SSF49464">
    <property type="entry name" value="Carboxypeptidase regulatory domain-like"/>
    <property type="match status" value="1"/>
</dbReference>
<name>A0ABU7I4I3_9SPHI</name>
<comment type="similarity">
    <text evidence="10 11">Belongs to the TonB-dependent receptor family.</text>
</comment>
<evidence type="ECO:0000256" key="7">
    <source>
        <dbReference type="ARBA" id="ARBA00023077"/>
    </source>
</evidence>
<dbReference type="SUPFAM" id="SSF56935">
    <property type="entry name" value="Porins"/>
    <property type="match status" value="1"/>
</dbReference>
<accession>A0ABU7I4I3</accession>
<evidence type="ECO:0000256" key="5">
    <source>
        <dbReference type="ARBA" id="ARBA00022692"/>
    </source>
</evidence>
<dbReference type="Gene3D" id="2.170.130.10">
    <property type="entry name" value="TonB-dependent receptor, plug domain"/>
    <property type="match status" value="1"/>
</dbReference>
<keyword evidence="4" id="KW-0406">Ion transport</keyword>
<dbReference type="Gene3D" id="2.40.170.20">
    <property type="entry name" value="TonB-dependent receptor, beta-barrel domain"/>
    <property type="match status" value="1"/>
</dbReference>
<keyword evidence="14" id="KW-1185">Reference proteome</keyword>
<evidence type="ECO:0000256" key="6">
    <source>
        <dbReference type="ARBA" id="ARBA00023004"/>
    </source>
</evidence>
<keyword evidence="3 10" id="KW-1134">Transmembrane beta strand</keyword>
<dbReference type="Pfam" id="PF13620">
    <property type="entry name" value="CarboxypepD_reg"/>
    <property type="match status" value="1"/>
</dbReference>
<evidence type="ECO:0000259" key="12">
    <source>
        <dbReference type="SMART" id="SM00965"/>
    </source>
</evidence>
<dbReference type="InterPro" id="IPR039426">
    <property type="entry name" value="TonB-dep_rcpt-like"/>
</dbReference>
<feature type="domain" description="Secretin/TonB short N-terminal" evidence="12">
    <location>
        <begin position="43"/>
        <end position="95"/>
    </location>
</feature>
<dbReference type="InterPro" id="IPR008969">
    <property type="entry name" value="CarboxyPept-like_regulatory"/>
</dbReference>
<keyword evidence="6" id="KW-0408">Iron</keyword>
<organism evidence="13 14">
    <name type="scientific">Pedobacter albus</name>
    <dbReference type="NCBI Taxonomy" id="3113905"/>
    <lineage>
        <taxon>Bacteria</taxon>
        <taxon>Pseudomonadati</taxon>
        <taxon>Bacteroidota</taxon>
        <taxon>Sphingobacteriia</taxon>
        <taxon>Sphingobacteriales</taxon>
        <taxon>Sphingobacteriaceae</taxon>
        <taxon>Pedobacter</taxon>
    </lineage>
</organism>
<dbReference type="Proteomes" id="UP001336835">
    <property type="component" value="Unassembled WGS sequence"/>
</dbReference>
<keyword evidence="4" id="KW-0410">Iron transport</keyword>
<comment type="subcellular location">
    <subcellularLocation>
        <location evidence="1 10">Cell outer membrane</location>
        <topology evidence="1 10">Multi-pass membrane protein</topology>
    </subcellularLocation>
</comment>